<feature type="signal peptide" evidence="1">
    <location>
        <begin position="1"/>
        <end position="22"/>
    </location>
</feature>
<evidence type="ECO:0000256" key="1">
    <source>
        <dbReference type="SAM" id="SignalP"/>
    </source>
</evidence>
<organism evidence="3 4">
    <name type="scientific">Pseudomarimonas salicorniae</name>
    <dbReference type="NCBI Taxonomy" id="2933270"/>
    <lineage>
        <taxon>Bacteria</taxon>
        <taxon>Pseudomonadati</taxon>
        <taxon>Pseudomonadota</taxon>
        <taxon>Gammaproteobacteria</taxon>
        <taxon>Lysobacterales</taxon>
        <taxon>Lysobacteraceae</taxon>
        <taxon>Pseudomarimonas</taxon>
    </lineage>
</organism>
<dbReference type="SMART" id="SM00257">
    <property type="entry name" value="LysM"/>
    <property type="match status" value="1"/>
</dbReference>
<comment type="caution">
    <text evidence="3">The sequence shown here is derived from an EMBL/GenBank/DDBJ whole genome shotgun (WGS) entry which is preliminary data.</text>
</comment>
<dbReference type="InterPro" id="IPR018392">
    <property type="entry name" value="LysM"/>
</dbReference>
<evidence type="ECO:0000259" key="2">
    <source>
        <dbReference type="PROSITE" id="PS51782"/>
    </source>
</evidence>
<proteinExistence type="predicted"/>
<dbReference type="CDD" id="cd00118">
    <property type="entry name" value="LysM"/>
    <property type="match status" value="1"/>
</dbReference>
<evidence type="ECO:0000313" key="4">
    <source>
        <dbReference type="Proteomes" id="UP001431449"/>
    </source>
</evidence>
<accession>A0ABT0GKL0</accession>
<dbReference type="Pfam" id="PF01476">
    <property type="entry name" value="LysM"/>
    <property type="match status" value="1"/>
</dbReference>
<dbReference type="EMBL" id="JALNMH010000013">
    <property type="protein sequence ID" value="MCK7595071.1"/>
    <property type="molecule type" value="Genomic_DNA"/>
</dbReference>
<dbReference type="InterPro" id="IPR052196">
    <property type="entry name" value="Bact_Kbp"/>
</dbReference>
<name>A0ABT0GKL0_9GAMM</name>
<protein>
    <submittedName>
        <fullName evidence="3">LysM peptidoglycan-binding domain-containing protein</fullName>
    </submittedName>
</protein>
<dbReference type="InterPro" id="IPR036779">
    <property type="entry name" value="LysM_dom_sf"/>
</dbReference>
<sequence>MLKKLLTVVAAAALTFGGWVMAVELRADHPDTYVVKKGDTLWDIAARFLNEPWLWPEIWQANPQIENPHLIYPGDVISLAYLSGGRPGLGITKRSPEIRREAIDPIQAVPLSEIEGFLKRTHVLEGDEHEKLPYVIGLEEGRLRSASGQLAYIRGGDFAPGDKVVFVRPTVRFAVHPQPATGFPRLRRDPWSARDGLTPQTSGIEWAYYAASDNGFEVLGWEVIEVASGTVMRDGDPASILLSAEGSEVKKGDLVMPMQDMPFDLSFMPHAPKSVPEHLRILAITDRGTYAGPRDVVAISAGARDGIDNGTVFAIYHPGEVVKDDIRHGNNLVASLPKNKVQMPDDFVGHVMVFRTFDKVSYGLIMDGIRQARLEDELRAPGRL</sequence>
<dbReference type="RefSeq" id="WP_248210819.1">
    <property type="nucleotide sequence ID" value="NZ_JALNMH010000013.1"/>
</dbReference>
<evidence type="ECO:0000313" key="3">
    <source>
        <dbReference type="EMBL" id="MCK7595071.1"/>
    </source>
</evidence>
<gene>
    <name evidence="3" type="ORF">M0G41_15480</name>
</gene>
<dbReference type="Proteomes" id="UP001431449">
    <property type="component" value="Unassembled WGS sequence"/>
</dbReference>
<dbReference type="SUPFAM" id="SSF54106">
    <property type="entry name" value="LysM domain"/>
    <property type="match status" value="1"/>
</dbReference>
<feature type="domain" description="LysM" evidence="2">
    <location>
        <begin position="31"/>
        <end position="79"/>
    </location>
</feature>
<feature type="chain" id="PRO_5045488191" evidence="1">
    <location>
        <begin position="23"/>
        <end position="384"/>
    </location>
</feature>
<dbReference type="PANTHER" id="PTHR34700">
    <property type="entry name" value="POTASSIUM BINDING PROTEIN KBP"/>
    <property type="match status" value="1"/>
</dbReference>
<dbReference type="PROSITE" id="PS51782">
    <property type="entry name" value="LYSM"/>
    <property type="match status" value="1"/>
</dbReference>
<keyword evidence="1" id="KW-0732">Signal</keyword>
<dbReference type="Gene3D" id="3.10.350.10">
    <property type="entry name" value="LysM domain"/>
    <property type="match status" value="1"/>
</dbReference>
<reference evidence="3" key="1">
    <citation type="submission" date="2022-04" db="EMBL/GenBank/DDBJ databases">
        <title>Lysobacter sp. CAU 1642 isolated from sea sand.</title>
        <authorList>
            <person name="Kim W."/>
        </authorList>
    </citation>
    <scope>NUCLEOTIDE SEQUENCE</scope>
    <source>
        <strain evidence="3">CAU 1642</strain>
    </source>
</reference>
<dbReference type="PANTHER" id="PTHR34700:SF4">
    <property type="entry name" value="PHAGE-LIKE ELEMENT PBSX PROTEIN XKDP"/>
    <property type="match status" value="1"/>
</dbReference>
<keyword evidence="4" id="KW-1185">Reference proteome</keyword>